<dbReference type="PANTHER" id="PTHR10644">
    <property type="entry name" value="DNA REPAIR/RNA PROCESSING CPSF FAMILY"/>
    <property type="match status" value="1"/>
</dbReference>
<dbReference type="Proteomes" id="UP000267251">
    <property type="component" value="Unassembled WGS sequence"/>
</dbReference>
<evidence type="ECO:0000256" key="1">
    <source>
        <dbReference type="ARBA" id="ARBA00007453"/>
    </source>
</evidence>
<dbReference type="EMBL" id="KZ988729">
    <property type="protein sequence ID" value="RKP11670.1"/>
    <property type="molecule type" value="Genomic_DNA"/>
</dbReference>
<dbReference type="InterPro" id="IPR050358">
    <property type="entry name" value="RSE1/DDB1/CFT1"/>
</dbReference>
<dbReference type="GO" id="GO:0003676">
    <property type="term" value="F:nucleic acid binding"/>
    <property type="evidence" value="ECO:0007669"/>
    <property type="project" value="InterPro"/>
</dbReference>
<evidence type="ECO:0000256" key="2">
    <source>
        <dbReference type="ARBA" id="ARBA00014577"/>
    </source>
</evidence>
<sequence>MRFDLEAAGGGALREVGEGEEGGWSDDLLVVGTVTDGQDSDGEKKPSGFLLVYRLVNGASSLELLHRTNIGIGVRPVALLPFHGRVVVGAGQALRVYALGRKKLLRKCESRSAAPAGVVRLSSPGGRRILVGDLQGSARVILYYETQGVEGTEGTTGRMALVSEEATPRWISAIAPVDWDTIVGGDKFGDVFVTRMDRPWSGRVDTEPATVVGTGAGRDRPLMSPMIQFHLGDAPVISVTKTPLVPGGRDVLVYATFSGLVGVLIPIGSKEDGAFLQALEVLIREARPALCGRDVAAWRGAFTPAKGVIDGEMCEAFGTLRPVERENMAESLDRTVAQVAKRLEDLRALYAF</sequence>
<keyword evidence="5" id="KW-1185">Reference proteome</keyword>
<name>A0A4P9Y1I6_9FUNG</name>
<accession>A0A4P9Y1I6</accession>
<dbReference type="Gene3D" id="2.130.10.10">
    <property type="entry name" value="YVTN repeat-like/Quinoprotein amine dehydrogenase"/>
    <property type="match status" value="1"/>
</dbReference>
<dbReference type="InterPro" id="IPR004871">
    <property type="entry name" value="RSE1/DDB1/CPSF1_C"/>
</dbReference>
<organism evidence="4 5">
    <name type="scientific">Piptocephalis cylindrospora</name>
    <dbReference type="NCBI Taxonomy" id="1907219"/>
    <lineage>
        <taxon>Eukaryota</taxon>
        <taxon>Fungi</taxon>
        <taxon>Fungi incertae sedis</taxon>
        <taxon>Zoopagomycota</taxon>
        <taxon>Zoopagomycotina</taxon>
        <taxon>Zoopagomycetes</taxon>
        <taxon>Zoopagales</taxon>
        <taxon>Piptocephalidaceae</taxon>
        <taxon>Piptocephalis</taxon>
    </lineage>
</organism>
<dbReference type="SUPFAM" id="SSF50998">
    <property type="entry name" value="Quinoprotein alcohol dehydrogenase-like"/>
    <property type="match status" value="1"/>
</dbReference>
<gene>
    <name evidence="4" type="ORF">BJ684DRAFT_12617</name>
</gene>
<comment type="similarity">
    <text evidence="1">Belongs to the DDB1 family.</text>
</comment>
<dbReference type="InterPro" id="IPR011047">
    <property type="entry name" value="Quinoprotein_ADH-like_sf"/>
</dbReference>
<dbReference type="AlphaFoldDB" id="A0A4P9Y1I6"/>
<dbReference type="OrthoDB" id="436637at2759"/>
<proteinExistence type="inferred from homology"/>
<dbReference type="GO" id="GO:0005634">
    <property type="term" value="C:nucleus"/>
    <property type="evidence" value="ECO:0007669"/>
    <property type="project" value="InterPro"/>
</dbReference>
<dbReference type="Pfam" id="PF03178">
    <property type="entry name" value="CPSF_A"/>
    <property type="match status" value="1"/>
</dbReference>
<reference evidence="5" key="1">
    <citation type="journal article" date="2018" name="Nat. Microbiol.">
        <title>Leveraging single-cell genomics to expand the fungal tree of life.</title>
        <authorList>
            <person name="Ahrendt S.R."/>
            <person name="Quandt C.A."/>
            <person name="Ciobanu D."/>
            <person name="Clum A."/>
            <person name="Salamov A."/>
            <person name="Andreopoulos B."/>
            <person name="Cheng J.F."/>
            <person name="Woyke T."/>
            <person name="Pelin A."/>
            <person name="Henrissat B."/>
            <person name="Reynolds N.K."/>
            <person name="Benny G.L."/>
            <person name="Smith M.E."/>
            <person name="James T.Y."/>
            <person name="Grigoriev I.V."/>
        </authorList>
    </citation>
    <scope>NUCLEOTIDE SEQUENCE [LARGE SCALE GENOMIC DNA]</scope>
</reference>
<feature type="domain" description="RSE1/DDB1/CPSF1 C-terminal" evidence="3">
    <location>
        <begin position="25"/>
        <end position="318"/>
    </location>
</feature>
<dbReference type="InterPro" id="IPR015943">
    <property type="entry name" value="WD40/YVTN_repeat-like_dom_sf"/>
</dbReference>
<evidence type="ECO:0000259" key="3">
    <source>
        <dbReference type="Pfam" id="PF03178"/>
    </source>
</evidence>
<evidence type="ECO:0000313" key="5">
    <source>
        <dbReference type="Proteomes" id="UP000267251"/>
    </source>
</evidence>
<evidence type="ECO:0000313" key="4">
    <source>
        <dbReference type="EMBL" id="RKP11670.1"/>
    </source>
</evidence>
<protein>
    <recommendedName>
        <fullName evidence="2">DNA damage-binding protein 1</fullName>
    </recommendedName>
</protein>